<dbReference type="PROSITE" id="PS51898">
    <property type="entry name" value="TYR_RECOMBINASE"/>
    <property type="match status" value="1"/>
</dbReference>
<feature type="domain" description="Core-binding (CB)" evidence="13">
    <location>
        <begin position="1"/>
        <end position="92"/>
    </location>
</feature>
<evidence type="ECO:0000259" key="13">
    <source>
        <dbReference type="PROSITE" id="PS51900"/>
    </source>
</evidence>
<dbReference type="InterPro" id="IPR011010">
    <property type="entry name" value="DNA_brk_join_enz"/>
</dbReference>
<keyword evidence="5 10" id="KW-0159">Chromosome partition</keyword>
<comment type="similarity">
    <text evidence="2 10">Belongs to the 'phage' integrase family. XerC subfamily.</text>
</comment>
<organism evidence="14 15">
    <name type="scientific">Alienimonas chondri</name>
    <dbReference type="NCBI Taxonomy" id="2681879"/>
    <lineage>
        <taxon>Bacteria</taxon>
        <taxon>Pseudomonadati</taxon>
        <taxon>Planctomycetota</taxon>
        <taxon>Planctomycetia</taxon>
        <taxon>Planctomycetales</taxon>
        <taxon>Planctomycetaceae</taxon>
        <taxon>Alienimonas</taxon>
    </lineage>
</organism>
<keyword evidence="3 10" id="KW-0963">Cytoplasm</keyword>
<feature type="active site" evidence="10">
    <location>
        <position position="153"/>
    </location>
</feature>
<proteinExistence type="inferred from homology"/>
<feature type="active site" description="O-(3'-phospho-DNA)-tyrosine intermediate" evidence="10">
    <location>
        <position position="284"/>
    </location>
</feature>
<dbReference type="InterPro" id="IPR002104">
    <property type="entry name" value="Integrase_catalytic"/>
</dbReference>
<dbReference type="PANTHER" id="PTHR30349">
    <property type="entry name" value="PHAGE INTEGRASE-RELATED"/>
    <property type="match status" value="1"/>
</dbReference>
<keyword evidence="8 10" id="KW-0233">DNA recombination</keyword>
<dbReference type="Gene3D" id="1.10.150.130">
    <property type="match status" value="1"/>
</dbReference>
<name>A0ABX1VG66_9PLAN</name>
<keyword evidence="15" id="KW-1185">Reference proteome</keyword>
<evidence type="ECO:0000256" key="8">
    <source>
        <dbReference type="ARBA" id="ARBA00023172"/>
    </source>
</evidence>
<protein>
    <recommendedName>
        <fullName evidence="10 11">Tyrosine recombinase XerC</fullName>
    </recommendedName>
</protein>
<comment type="caution">
    <text evidence="14">The sequence shown here is derived from an EMBL/GenBank/DDBJ whole genome shotgun (WGS) entry which is preliminary data.</text>
</comment>
<evidence type="ECO:0000256" key="5">
    <source>
        <dbReference type="ARBA" id="ARBA00022829"/>
    </source>
</evidence>
<dbReference type="PROSITE" id="PS51900">
    <property type="entry name" value="CB"/>
    <property type="match status" value="1"/>
</dbReference>
<dbReference type="CDD" id="cd00798">
    <property type="entry name" value="INT_XerDC_C"/>
    <property type="match status" value="1"/>
</dbReference>
<evidence type="ECO:0000313" key="15">
    <source>
        <dbReference type="Proteomes" id="UP000609651"/>
    </source>
</evidence>
<dbReference type="InterPro" id="IPR023009">
    <property type="entry name" value="Tyrosine_recombinase_XerC/XerD"/>
</dbReference>
<evidence type="ECO:0000259" key="12">
    <source>
        <dbReference type="PROSITE" id="PS51898"/>
    </source>
</evidence>
<dbReference type="Pfam" id="PF00589">
    <property type="entry name" value="Phage_integrase"/>
    <property type="match status" value="1"/>
</dbReference>
<dbReference type="Proteomes" id="UP000609651">
    <property type="component" value="Unassembled WGS sequence"/>
</dbReference>
<sequence>MHESIDLFLRHLTVEKQSSEHTVKGYSEDLESLLEFLSEACTTLPAGAAAQPGDLTVAVLREYVAYLHACGYAKSTVARRLACLRSFYRFLQRRGEVTSNPAKALRTPRAGRKLPHFLTAEQAAILLETPDPDTKPGKRDRAMLETLYSAGLRVAELAGLNLDDWDRDADVLRVRGKGKKERISPIGSHAARALDAWLAVRTVSAKGTKDDHAAVFLNRFGTRLTTRSVARMLDKHIQVAGLDGKTSPHTLRHSFATHLLDGGADLRSVQELLGHANLTTTQIYTHVSTARLKDTYDAAHPHAQRAAETR</sequence>
<accession>A0ABX1VG66</accession>
<evidence type="ECO:0000256" key="7">
    <source>
        <dbReference type="ARBA" id="ARBA00023125"/>
    </source>
</evidence>
<keyword evidence="9 10" id="KW-0131">Cell cycle</keyword>
<evidence type="ECO:0000256" key="11">
    <source>
        <dbReference type="NCBIfam" id="TIGR02224"/>
    </source>
</evidence>
<comment type="function">
    <text evidence="10">Site-specific tyrosine recombinase, which acts by catalyzing the cutting and rejoining of the recombining DNA molecules. The XerC-XerD complex is essential to convert dimers of the bacterial chromosome into monomers to permit their segregation at cell division. It also contributes to the segregational stability of plasmids.</text>
</comment>
<evidence type="ECO:0000256" key="4">
    <source>
        <dbReference type="ARBA" id="ARBA00022618"/>
    </source>
</evidence>
<keyword evidence="7 10" id="KW-0238">DNA-binding</keyword>
<evidence type="ECO:0000256" key="3">
    <source>
        <dbReference type="ARBA" id="ARBA00022490"/>
    </source>
</evidence>
<dbReference type="InterPro" id="IPR050090">
    <property type="entry name" value="Tyrosine_recombinase_XerCD"/>
</dbReference>
<comment type="subunit">
    <text evidence="10">Forms a cyclic heterotetrameric complex composed of two molecules of XerC and two molecules of XerD.</text>
</comment>
<dbReference type="InterPro" id="IPR013762">
    <property type="entry name" value="Integrase-like_cat_sf"/>
</dbReference>
<evidence type="ECO:0000256" key="2">
    <source>
        <dbReference type="ARBA" id="ARBA00006657"/>
    </source>
</evidence>
<evidence type="ECO:0000256" key="9">
    <source>
        <dbReference type="ARBA" id="ARBA00023306"/>
    </source>
</evidence>
<evidence type="ECO:0000256" key="10">
    <source>
        <dbReference type="HAMAP-Rule" id="MF_01808"/>
    </source>
</evidence>
<evidence type="ECO:0000313" key="14">
    <source>
        <dbReference type="EMBL" id="NNJ26880.1"/>
    </source>
</evidence>
<dbReference type="EMBL" id="WTPX01000104">
    <property type="protein sequence ID" value="NNJ26880.1"/>
    <property type="molecule type" value="Genomic_DNA"/>
</dbReference>
<dbReference type="Pfam" id="PF02899">
    <property type="entry name" value="Phage_int_SAM_1"/>
    <property type="match status" value="1"/>
</dbReference>
<dbReference type="SUPFAM" id="SSF56349">
    <property type="entry name" value="DNA breaking-rejoining enzymes"/>
    <property type="match status" value="1"/>
</dbReference>
<dbReference type="InterPro" id="IPR004107">
    <property type="entry name" value="Integrase_SAM-like_N"/>
</dbReference>
<feature type="active site" evidence="10">
    <location>
        <position position="249"/>
    </location>
</feature>
<dbReference type="PANTHER" id="PTHR30349:SF77">
    <property type="entry name" value="TYROSINE RECOMBINASE XERC"/>
    <property type="match status" value="1"/>
</dbReference>
<dbReference type="InterPro" id="IPR044068">
    <property type="entry name" value="CB"/>
</dbReference>
<keyword evidence="6 10" id="KW-0229">DNA integration</keyword>
<feature type="active site" evidence="10">
    <location>
        <position position="177"/>
    </location>
</feature>
<evidence type="ECO:0000256" key="6">
    <source>
        <dbReference type="ARBA" id="ARBA00022908"/>
    </source>
</evidence>
<dbReference type="Gene3D" id="1.10.443.10">
    <property type="entry name" value="Intergrase catalytic core"/>
    <property type="match status" value="1"/>
</dbReference>
<dbReference type="InterPro" id="IPR011931">
    <property type="entry name" value="Recomb_XerC"/>
</dbReference>
<dbReference type="HAMAP" id="MF_01808">
    <property type="entry name" value="Recomb_XerC_XerD"/>
    <property type="match status" value="1"/>
</dbReference>
<reference evidence="14 15" key="1">
    <citation type="journal article" date="2020" name="Syst. Appl. Microbiol.">
        <title>Alienimonas chondri sp. nov., a novel planctomycete isolated from the biofilm of the red alga Chondrus crispus.</title>
        <authorList>
            <person name="Vitorino I."/>
            <person name="Albuquerque L."/>
            <person name="Wiegand S."/>
            <person name="Kallscheuer N."/>
            <person name="da Costa M.S."/>
            <person name="Lobo-da-Cunha A."/>
            <person name="Jogler C."/>
            <person name="Lage O.M."/>
        </authorList>
    </citation>
    <scope>NUCLEOTIDE SEQUENCE [LARGE SCALE GENOMIC DNA]</scope>
    <source>
        <strain evidence="14 15">LzC2</strain>
    </source>
</reference>
<dbReference type="InterPro" id="IPR010998">
    <property type="entry name" value="Integrase_recombinase_N"/>
</dbReference>
<feature type="domain" description="Tyr recombinase" evidence="12">
    <location>
        <begin position="113"/>
        <end position="297"/>
    </location>
</feature>
<keyword evidence="4 10" id="KW-0132">Cell division</keyword>
<dbReference type="RefSeq" id="WP_171188347.1">
    <property type="nucleotide sequence ID" value="NZ_WTPX01000104.1"/>
</dbReference>
<gene>
    <name evidence="14" type="primary">xerC_6</name>
    <name evidence="10" type="synonym">xerC</name>
    <name evidence="14" type="ORF">LzC2_29750</name>
</gene>
<comment type="subcellular location">
    <subcellularLocation>
        <location evidence="1 10">Cytoplasm</location>
    </subcellularLocation>
</comment>
<evidence type="ECO:0000256" key="1">
    <source>
        <dbReference type="ARBA" id="ARBA00004496"/>
    </source>
</evidence>
<dbReference type="NCBIfam" id="NF001399">
    <property type="entry name" value="PRK00283.1"/>
    <property type="match status" value="1"/>
</dbReference>
<dbReference type="NCBIfam" id="TIGR02224">
    <property type="entry name" value="recomb_XerC"/>
    <property type="match status" value="1"/>
</dbReference>
<feature type="active site" evidence="10">
    <location>
        <position position="252"/>
    </location>
</feature>
<feature type="active site" evidence="10">
    <location>
        <position position="275"/>
    </location>
</feature>